<evidence type="ECO:0000313" key="1">
    <source>
        <dbReference type="EMBL" id="KAI4305636.1"/>
    </source>
</evidence>
<dbReference type="Proteomes" id="UP000828941">
    <property type="component" value="Chromosome 12"/>
</dbReference>
<proteinExistence type="predicted"/>
<protein>
    <submittedName>
        <fullName evidence="1">Uncharacterized protein</fullName>
    </submittedName>
</protein>
<accession>A0ACB9L7B5</accession>
<gene>
    <name evidence="1" type="ORF">L6164_028992</name>
</gene>
<sequence length="150" mass="16424">MIQIYFLDRTAQIGKIVGWAPQVEILAHKAVGGFVSHCGWNSVLESVYYGGPIATWPPFAEQQINAFPLVVELGLGVEIAMDYRKDLQGGSKNILSAEKIVKGIKNLMVEEGEMRKNMKGMSEKSRSTLIEGGCSYSSLGRLIDDAISMV</sequence>
<dbReference type="EMBL" id="CM039437">
    <property type="protein sequence ID" value="KAI4305636.1"/>
    <property type="molecule type" value="Genomic_DNA"/>
</dbReference>
<organism evidence="1 2">
    <name type="scientific">Bauhinia variegata</name>
    <name type="common">Purple orchid tree</name>
    <name type="synonym">Phanera variegata</name>
    <dbReference type="NCBI Taxonomy" id="167791"/>
    <lineage>
        <taxon>Eukaryota</taxon>
        <taxon>Viridiplantae</taxon>
        <taxon>Streptophyta</taxon>
        <taxon>Embryophyta</taxon>
        <taxon>Tracheophyta</taxon>
        <taxon>Spermatophyta</taxon>
        <taxon>Magnoliopsida</taxon>
        <taxon>eudicotyledons</taxon>
        <taxon>Gunneridae</taxon>
        <taxon>Pentapetalae</taxon>
        <taxon>rosids</taxon>
        <taxon>fabids</taxon>
        <taxon>Fabales</taxon>
        <taxon>Fabaceae</taxon>
        <taxon>Cercidoideae</taxon>
        <taxon>Cercideae</taxon>
        <taxon>Bauhiniinae</taxon>
        <taxon>Bauhinia</taxon>
    </lineage>
</organism>
<reference evidence="1 2" key="1">
    <citation type="journal article" date="2022" name="DNA Res.">
        <title>Chromosomal-level genome assembly of the orchid tree Bauhinia variegata (Leguminosae; Cercidoideae) supports the allotetraploid origin hypothesis of Bauhinia.</title>
        <authorList>
            <person name="Zhong Y."/>
            <person name="Chen Y."/>
            <person name="Zheng D."/>
            <person name="Pang J."/>
            <person name="Liu Y."/>
            <person name="Luo S."/>
            <person name="Meng S."/>
            <person name="Qian L."/>
            <person name="Wei D."/>
            <person name="Dai S."/>
            <person name="Zhou R."/>
        </authorList>
    </citation>
    <scope>NUCLEOTIDE SEQUENCE [LARGE SCALE GENOMIC DNA]</scope>
    <source>
        <strain evidence="1">BV-YZ2020</strain>
    </source>
</reference>
<evidence type="ECO:0000313" key="2">
    <source>
        <dbReference type="Proteomes" id="UP000828941"/>
    </source>
</evidence>
<name>A0ACB9L7B5_BAUVA</name>
<keyword evidence="2" id="KW-1185">Reference proteome</keyword>
<comment type="caution">
    <text evidence="1">The sequence shown here is derived from an EMBL/GenBank/DDBJ whole genome shotgun (WGS) entry which is preliminary data.</text>
</comment>